<reference evidence="1" key="1">
    <citation type="submission" date="2021-05" db="EMBL/GenBank/DDBJ databases">
        <authorList>
            <person name="Scholz U."/>
            <person name="Mascher M."/>
            <person name="Fiebig A."/>
        </authorList>
    </citation>
    <scope>NUCLEOTIDE SEQUENCE [LARGE SCALE GENOMIC DNA]</scope>
</reference>
<sequence>MASTEEQLCRRSGETVGLLHSFHGAYSPSSCTEEPDFGCPEDLGDLHDPLEELDVVKSRDQPPSTGNDPVASGIAWRSLDLMFPREDCGDDWSDWSGREGERDFDDGQVIEGNDETYCPGNEVNDCSTQEGSDEDDDCGGQVIDDDTETNCPGKHYPKSDAEKIERMWLRRYIEQVGDYTDIYNEIMSREDDDTPFPPHPLKVFPDATAECILGENCYHRAYKTHDTSTTPSSLGYCTPKEMLQFFSVYLSSSAASYPISVYGIFAVRDELDPRRNCIFNCTRDDAIMIEKQDSFVLPLCSPSRGMYVRDRALLEVDLWVKEEGDGSVDKQLLSSYAEIDIRAEFDDMLYVRIPGDGCNLDLKCMALAQSVETVIQVYAKVDHPCHVRFTAFSTCYDDYEILLFDGKLFGDVKLFQHVVTVKENEKLDVLLKVDNSLFQWTFQDEHVGPVCCPDDSILAYGHFFVRVFFAPKDYQ</sequence>
<evidence type="ECO:0000313" key="2">
    <source>
        <dbReference type="Proteomes" id="UP001732700"/>
    </source>
</evidence>
<protein>
    <submittedName>
        <fullName evidence="1">Uncharacterized protein</fullName>
    </submittedName>
</protein>
<reference evidence="1" key="2">
    <citation type="submission" date="2025-09" db="UniProtKB">
        <authorList>
            <consortium name="EnsemblPlants"/>
        </authorList>
    </citation>
    <scope>IDENTIFICATION</scope>
</reference>
<dbReference type="Proteomes" id="UP001732700">
    <property type="component" value="Chromosome 4D"/>
</dbReference>
<dbReference type="EnsemblPlants" id="AVESA.00010b.r2.4DG0747190.1">
    <property type="protein sequence ID" value="AVESA.00010b.r2.4DG0747190.1.CDS"/>
    <property type="gene ID" value="AVESA.00010b.r2.4DG0747190"/>
</dbReference>
<organism evidence="1 2">
    <name type="scientific">Avena sativa</name>
    <name type="common">Oat</name>
    <dbReference type="NCBI Taxonomy" id="4498"/>
    <lineage>
        <taxon>Eukaryota</taxon>
        <taxon>Viridiplantae</taxon>
        <taxon>Streptophyta</taxon>
        <taxon>Embryophyta</taxon>
        <taxon>Tracheophyta</taxon>
        <taxon>Spermatophyta</taxon>
        <taxon>Magnoliopsida</taxon>
        <taxon>Liliopsida</taxon>
        <taxon>Poales</taxon>
        <taxon>Poaceae</taxon>
        <taxon>BOP clade</taxon>
        <taxon>Pooideae</taxon>
        <taxon>Poodae</taxon>
        <taxon>Poeae</taxon>
        <taxon>Poeae Chloroplast Group 1 (Aveneae type)</taxon>
        <taxon>Aveninae</taxon>
        <taxon>Avena</taxon>
    </lineage>
</organism>
<proteinExistence type="predicted"/>
<keyword evidence="2" id="KW-1185">Reference proteome</keyword>
<evidence type="ECO:0000313" key="1">
    <source>
        <dbReference type="EnsemblPlants" id="AVESA.00010b.r2.4DG0747190.1.CDS"/>
    </source>
</evidence>
<accession>A0ACD5X7R2</accession>
<name>A0ACD5X7R2_AVESA</name>